<evidence type="ECO:0000256" key="6">
    <source>
        <dbReference type="ARBA" id="ARBA00023132"/>
    </source>
</evidence>
<feature type="region of interest" description="Disordered" evidence="8">
    <location>
        <begin position="852"/>
        <end position="883"/>
    </location>
</feature>
<feature type="compositionally biased region" description="Polar residues" evidence="8">
    <location>
        <begin position="735"/>
        <end position="744"/>
    </location>
</feature>
<reference evidence="9 10" key="1">
    <citation type="submission" date="2023-08" db="EMBL/GenBank/DDBJ databases">
        <title>Black Yeasts Isolated from many extreme environments.</title>
        <authorList>
            <person name="Coleine C."/>
            <person name="Stajich J.E."/>
            <person name="Selbmann L."/>
        </authorList>
    </citation>
    <scope>NUCLEOTIDE SEQUENCE [LARGE SCALE GENOMIC DNA]</scope>
    <source>
        <strain evidence="9 10">CCFEE 5885</strain>
    </source>
</reference>
<evidence type="ECO:0000256" key="1">
    <source>
        <dbReference type="ARBA" id="ARBA00004567"/>
    </source>
</evidence>
<keyword evidence="7" id="KW-0539">Nucleus</keyword>
<dbReference type="EMBL" id="JAVRRG010000019">
    <property type="protein sequence ID" value="KAK5097258.1"/>
    <property type="molecule type" value="Genomic_DNA"/>
</dbReference>
<comment type="subcellular location">
    <subcellularLocation>
        <location evidence="1">Nucleus</location>
        <location evidence="1">Nuclear pore complex</location>
    </subcellularLocation>
</comment>
<feature type="compositionally biased region" description="Basic and acidic residues" evidence="8">
    <location>
        <begin position="852"/>
        <end position="861"/>
    </location>
</feature>
<evidence type="ECO:0000256" key="4">
    <source>
        <dbReference type="ARBA" id="ARBA00022927"/>
    </source>
</evidence>
<keyword evidence="6" id="KW-0906">Nuclear pore complex</keyword>
<name>A0ABR0KI27_9EURO</name>
<dbReference type="Proteomes" id="UP001345013">
    <property type="component" value="Unassembled WGS sequence"/>
</dbReference>
<feature type="region of interest" description="Disordered" evidence="8">
    <location>
        <begin position="1"/>
        <end position="59"/>
    </location>
</feature>
<accession>A0ABR0KI27</accession>
<sequence>MPRVIAHTPSWLSHPSPGARIFSDPEAQSPASPSKKLGGKAAENKPSTTPSSTARRSIAHRGSEVFTVVGNKIRWADLARVKHEWEGQEQRSDRGERRAYRTLKTPVYYQITNLSVSPSGHFLAISTEHTVHVALLPDPSRLHEGDHSEIKLRTHHLGPTTHVIPEAALVAVLWHPLAASSISSDCLVTVSTEAVVRIWEFDHADRWSFERPALAIDLRKLADGTSSDQDFEPTGFGKSRGFSVDAFDMEAAAACFGGHGAEHENPWAATTLWTAMSNGDVYALCPLLPSKWRPTPTTIPALTTSAVSRNASITATASDPDERRAAEQQYEWVRELDNEVFGSGDSGDDSIRLRPSMPSAIPRLQGPFELPIDEMSEEAEVTDILLIPANLDEEDLFSSEEGYEILGSAKSLPFTVVCLTTTDHQLHVMIELEGVTGQWLPKKGRNHFSAPTWDAGEFLLLETVSLCDDTRATGIRPAITSDHANPYHFFVTAGTSVASLSLEEWALKVAFEVTDQDLDNVDAGLQSRLRLACQGPICIKKYLITQQQLDSSSQASLSAVAFLEDMDLGSLLLTSFNGRAVAAQLDQTPFRTSKMLTNELSFTSSVASPLRASQSLMEVLQSEAQTTSDTPPTRAPYAPSQIFYQNHMAALDQIKARVPHHRRSMLTDNPLRLSPACLDVMTLAHRTFSRQTSAVETAAAELFRRCERLREELTDQVKQMAELAERLSRLGSGSGTETQSNISSENDRTHSEKISDRIDAAKTRQKELFSRYERLRRKVGQIAHAKQDLSVKERAWIDEVDSLAAHIGVDTGAVSQDTTKQDGDTSLDSRLTTAKSLTGDLMAEAKRIKELASTEGADKDGGQGTPDGKLRTRLGGSGSMSRFQREKIKEVMEMVEREAAVIDAVQGRLGRLTV</sequence>
<evidence type="ECO:0000256" key="5">
    <source>
        <dbReference type="ARBA" id="ARBA00023010"/>
    </source>
</evidence>
<evidence type="ECO:0000256" key="2">
    <source>
        <dbReference type="ARBA" id="ARBA00022448"/>
    </source>
</evidence>
<organism evidence="9 10">
    <name type="scientific">Lithohypha guttulata</name>
    <dbReference type="NCBI Taxonomy" id="1690604"/>
    <lineage>
        <taxon>Eukaryota</taxon>
        <taxon>Fungi</taxon>
        <taxon>Dikarya</taxon>
        <taxon>Ascomycota</taxon>
        <taxon>Pezizomycotina</taxon>
        <taxon>Eurotiomycetes</taxon>
        <taxon>Chaetothyriomycetidae</taxon>
        <taxon>Chaetothyriales</taxon>
        <taxon>Trichomeriaceae</taxon>
        <taxon>Lithohypha</taxon>
    </lineage>
</organism>
<keyword evidence="4" id="KW-0653">Protein transport</keyword>
<proteinExistence type="predicted"/>
<feature type="region of interest" description="Disordered" evidence="8">
    <location>
        <begin position="728"/>
        <end position="753"/>
    </location>
</feature>
<evidence type="ECO:0000256" key="7">
    <source>
        <dbReference type="ARBA" id="ARBA00023242"/>
    </source>
</evidence>
<protein>
    <submittedName>
        <fullName evidence="9">Uncharacterized protein</fullName>
    </submittedName>
</protein>
<dbReference type="PANTHER" id="PTHR13257">
    <property type="entry name" value="NUCLEOPORIN NUP84-RELATED"/>
    <property type="match status" value="1"/>
</dbReference>
<gene>
    <name evidence="9" type="ORF">LTR24_002305</name>
</gene>
<comment type="caution">
    <text evidence="9">The sequence shown here is derived from an EMBL/GenBank/DDBJ whole genome shotgun (WGS) entry which is preliminary data.</text>
</comment>
<keyword evidence="5" id="KW-0811">Translocation</keyword>
<keyword evidence="2" id="KW-0813">Transport</keyword>
<evidence type="ECO:0000313" key="10">
    <source>
        <dbReference type="Proteomes" id="UP001345013"/>
    </source>
</evidence>
<dbReference type="InterPro" id="IPR037700">
    <property type="entry name" value="NUP88/NUP82"/>
</dbReference>
<evidence type="ECO:0000313" key="9">
    <source>
        <dbReference type="EMBL" id="KAK5097258.1"/>
    </source>
</evidence>
<keyword evidence="10" id="KW-1185">Reference proteome</keyword>
<evidence type="ECO:0000256" key="3">
    <source>
        <dbReference type="ARBA" id="ARBA00022816"/>
    </source>
</evidence>
<dbReference type="PANTHER" id="PTHR13257:SF0">
    <property type="entry name" value="NUCLEAR PORE COMPLEX PROTEIN NUP88"/>
    <property type="match status" value="1"/>
</dbReference>
<evidence type="ECO:0000256" key="8">
    <source>
        <dbReference type="SAM" id="MobiDB-lite"/>
    </source>
</evidence>
<keyword evidence="3" id="KW-0509">mRNA transport</keyword>